<evidence type="ECO:0000313" key="2">
    <source>
        <dbReference type="Proteomes" id="UP001279553"/>
    </source>
</evidence>
<keyword evidence="2" id="KW-1185">Reference proteome</keyword>
<protein>
    <recommendedName>
        <fullName evidence="3">Transglycosylase SLT domain-containing protein</fullName>
    </recommendedName>
</protein>
<dbReference type="AlphaFoldDB" id="A0AAW9DSR7"/>
<comment type="caution">
    <text evidence="1">The sequence shown here is derived from an EMBL/GenBank/DDBJ whole genome shotgun (WGS) entry which is preliminary data.</text>
</comment>
<accession>A0AAW9DSR7</accession>
<dbReference type="EMBL" id="JAWXYB010000018">
    <property type="protein sequence ID" value="MDX5931579.1"/>
    <property type="molecule type" value="Genomic_DNA"/>
</dbReference>
<evidence type="ECO:0008006" key="3">
    <source>
        <dbReference type="Google" id="ProtNLM"/>
    </source>
</evidence>
<sequence>MNAMHKVYAGQVGTFGRGTITIDQAGVAYPHKGGLPARIPGTGFTMVGGGGGRGGGANFYSGAGGTYPERGGVPALYNQSRALVPTKRIETALVKIERATESSARTDKVIAGKLAGGGGYSGNYDKPDYSAAYDIPGTLAGQRAAARKAGVRYRAPTSNYGRHTSRLAAALGGGAGGQLLARAAHGGGAGIGGLVGGAIGGLIGSAAGGIGAVPGALVGADLGALASKAAGAVVRAPQDYARFLASEQKGAAPVIAMKKLAAGLGRAGHYSRHALTHDLWKRGNIPHAWQSTLGLTPQSSAALLQQTGVVPSSPYAARRIIEGSRIGAFMPDAGGLPSGAWQGAVASGIHAGYVQPGVKGEMGLATQLAPALGAANRMGASSLQILSSMNRSLAALAARGGTVNAGGVGSIFARALGTGLPGGRNGSLAGGAIDSVTKTLNSVGKDAVSTLILSQWTKKNATSMKSLQAGMHHLSPGLFSGEMKTAAGRKMLKDAVVEDKAGNPLFATAIMMQILRSHPNAAGAIFRHGAIGMAGVANEPGALGRANRLVYGAFATGGALTPGSMSKELVMEGKIPYADGKYSGSVGQMLHNRILLAHPNYKASRDTMYRKQLASMGYKPGDINRMIAAGKATGRSPLELAVLNKTEGGRYSLSKTSGVGNGGGAFQMEPGTKAAMGNLHGRYGQAEMAGRYLDRLHRLHPNASPAKLMGYYESGPAGNPHDRDWEVAGGALNRILPARTLRNQSATGQAGMAGGSDAFTIWNEKVVHSATLMNTLDTAVNKLTGSFQKMNKTTPATPAPRARPGL</sequence>
<dbReference type="Proteomes" id="UP001279553">
    <property type="component" value="Unassembled WGS sequence"/>
</dbReference>
<dbReference type="RefSeq" id="WP_319614482.1">
    <property type="nucleotide sequence ID" value="NZ_JAWXYB010000018.1"/>
</dbReference>
<proteinExistence type="predicted"/>
<name>A0AAW9DSR7_ACIAO</name>
<gene>
    <name evidence="1" type="ORF">SIL87_12455</name>
</gene>
<organism evidence="1 2">
    <name type="scientific">Acidiphilium acidophilum</name>
    <name type="common">Thiobacillus acidophilus</name>
    <dbReference type="NCBI Taxonomy" id="76588"/>
    <lineage>
        <taxon>Bacteria</taxon>
        <taxon>Pseudomonadati</taxon>
        <taxon>Pseudomonadota</taxon>
        <taxon>Alphaproteobacteria</taxon>
        <taxon>Acetobacterales</taxon>
        <taxon>Acidocellaceae</taxon>
        <taxon>Acidiphilium</taxon>
    </lineage>
</organism>
<evidence type="ECO:0000313" key="1">
    <source>
        <dbReference type="EMBL" id="MDX5931579.1"/>
    </source>
</evidence>
<reference evidence="1 2" key="1">
    <citation type="submission" date="2023-11" db="EMBL/GenBank/DDBJ databases">
        <title>MicrobeMod: A computational toolkit for identifying prokaryotic methylation and restriction-modification with nanopore sequencing.</title>
        <authorList>
            <person name="Crits-Christoph A."/>
            <person name="Kang S.C."/>
            <person name="Lee H."/>
            <person name="Ostrov N."/>
        </authorList>
    </citation>
    <scope>NUCLEOTIDE SEQUENCE [LARGE SCALE GENOMIC DNA]</scope>
    <source>
        <strain evidence="1 2">DSMZ 700</strain>
    </source>
</reference>